<dbReference type="InterPro" id="IPR032466">
    <property type="entry name" value="Metal_Hydrolase"/>
</dbReference>
<gene>
    <name evidence="2" type="ORF">SAMN05216187_104168</name>
</gene>
<dbReference type="STRING" id="586411.SAMN05216187_104168"/>
<protein>
    <submittedName>
        <fullName evidence="2">Imidazolonepropionase</fullName>
    </submittedName>
</protein>
<proteinExistence type="predicted"/>
<reference evidence="3" key="1">
    <citation type="submission" date="2016-10" db="EMBL/GenBank/DDBJ databases">
        <authorList>
            <person name="Varghese N."/>
            <person name="Submissions S."/>
        </authorList>
    </citation>
    <scope>NUCLEOTIDE SEQUENCE [LARGE SCALE GENOMIC DNA]</scope>
    <source>
        <strain evidence="3">CGMCC 1.8911</strain>
    </source>
</reference>
<dbReference type="InterPro" id="IPR011059">
    <property type="entry name" value="Metal-dep_hydrolase_composite"/>
</dbReference>
<dbReference type="PANTHER" id="PTHR43135:SF3">
    <property type="entry name" value="ALPHA-D-RIBOSE 1-METHYLPHOSPHONATE 5-TRIPHOSPHATE DIPHOSPHATASE"/>
    <property type="match status" value="1"/>
</dbReference>
<dbReference type="InterPro" id="IPR006680">
    <property type="entry name" value="Amidohydro-rel"/>
</dbReference>
<accession>A0A1G8YR91</accession>
<dbReference type="SUPFAM" id="SSF51556">
    <property type="entry name" value="Metallo-dependent hydrolases"/>
    <property type="match status" value="1"/>
</dbReference>
<evidence type="ECO:0000313" key="3">
    <source>
        <dbReference type="Proteomes" id="UP000242700"/>
    </source>
</evidence>
<dbReference type="PANTHER" id="PTHR43135">
    <property type="entry name" value="ALPHA-D-RIBOSE 1-METHYLPHOSPHONATE 5-TRIPHOSPHATE DIPHOSPHATASE"/>
    <property type="match status" value="1"/>
</dbReference>
<dbReference type="Proteomes" id="UP000242700">
    <property type="component" value="Unassembled WGS sequence"/>
</dbReference>
<dbReference type="InterPro" id="IPR057744">
    <property type="entry name" value="OTAase-like"/>
</dbReference>
<dbReference type="InterPro" id="IPR051781">
    <property type="entry name" value="Metallo-dep_Hydrolase"/>
</dbReference>
<dbReference type="OrthoDB" id="9797498at2"/>
<evidence type="ECO:0000313" key="2">
    <source>
        <dbReference type="EMBL" id="SDK04605.1"/>
    </source>
</evidence>
<feature type="domain" description="Amidohydrolase-related" evidence="1">
    <location>
        <begin position="53"/>
        <end position="403"/>
    </location>
</feature>
<dbReference type="GO" id="GO:0016810">
    <property type="term" value="F:hydrolase activity, acting on carbon-nitrogen (but not peptide) bonds"/>
    <property type="evidence" value="ECO:0007669"/>
    <property type="project" value="InterPro"/>
</dbReference>
<dbReference type="CDD" id="cd01299">
    <property type="entry name" value="Met_dep_hydrolase_A"/>
    <property type="match status" value="1"/>
</dbReference>
<dbReference type="AlphaFoldDB" id="A0A1G8YR91"/>
<dbReference type="Pfam" id="PF01979">
    <property type="entry name" value="Amidohydro_1"/>
    <property type="match status" value="1"/>
</dbReference>
<dbReference type="Gene3D" id="2.30.40.10">
    <property type="entry name" value="Urease, subunit C, domain 1"/>
    <property type="match status" value="1"/>
</dbReference>
<dbReference type="RefSeq" id="WP_092596533.1">
    <property type="nucleotide sequence ID" value="NZ_FNFI01000004.1"/>
</dbReference>
<dbReference type="Gene3D" id="3.20.20.140">
    <property type="entry name" value="Metal-dependent hydrolases"/>
    <property type="match status" value="1"/>
</dbReference>
<organism evidence="2 3">
    <name type="scientific">Jeotgalicoccus aerolatus</name>
    <dbReference type="NCBI Taxonomy" id="709510"/>
    <lineage>
        <taxon>Bacteria</taxon>
        <taxon>Bacillati</taxon>
        <taxon>Bacillota</taxon>
        <taxon>Bacilli</taxon>
        <taxon>Bacillales</taxon>
        <taxon>Staphylococcaceae</taxon>
        <taxon>Jeotgalicoccus</taxon>
    </lineage>
</organism>
<dbReference type="SUPFAM" id="SSF51338">
    <property type="entry name" value="Composite domain of metallo-dependent hydrolases"/>
    <property type="match status" value="1"/>
</dbReference>
<sequence>MSTLIVKNINLIDGTGAEVKENVSVIIENGKFTGIGNDVESANAEVIDGGGKYMLPGMIDTHVHLSTEFKPLAERVATPFSYQFYEAAQSAERTINAGITTVRDALGSSLGFKQAINNGLVTGPRMQVSVNALSITGGHGDGYNYSGIDLSLVKPYEGMPDGIADGVDEVRKKTRELLRAGADVIKVMATGGVSSPTDHPKFTQYSLEELKVIVEEAQFRNGVKVMAHAQGLEGIKNCVEAGIHSIEHGIYLDDEVIEKMIEKGTYLVPTLLAPVSVIEFADELGISEAGLKKSKEVMEDHKASFKKAYDAGVKIAMGTDAGVFKHGTNLRELELMVESGATPMDAIVMSTKNAAECMEIENLGLVKEGYIADFILTESNPLENIGILKNNDEIKVVAKDGKVLKNII</sequence>
<dbReference type="EMBL" id="FNFI01000004">
    <property type="protein sequence ID" value="SDK04605.1"/>
    <property type="molecule type" value="Genomic_DNA"/>
</dbReference>
<name>A0A1G8YR91_9STAP</name>
<evidence type="ECO:0000259" key="1">
    <source>
        <dbReference type="Pfam" id="PF01979"/>
    </source>
</evidence>